<reference evidence="2" key="1">
    <citation type="journal article" date="2019" name="Int. J. Syst. Evol. Microbiol.">
        <title>The Global Catalogue of Microorganisms (GCM) 10K type strain sequencing project: providing services to taxonomists for standard genome sequencing and annotation.</title>
        <authorList>
            <consortium name="The Broad Institute Genomics Platform"/>
            <consortium name="The Broad Institute Genome Sequencing Center for Infectious Disease"/>
            <person name="Wu L."/>
            <person name="Ma J."/>
        </authorList>
    </citation>
    <scope>NUCLEOTIDE SEQUENCE [LARGE SCALE GENOMIC DNA]</scope>
    <source>
        <strain evidence="2">CCUG 54329</strain>
    </source>
</reference>
<dbReference type="RefSeq" id="WP_380909196.1">
    <property type="nucleotide sequence ID" value="NZ_JBHTLS010000057.1"/>
</dbReference>
<proteinExistence type="predicted"/>
<protein>
    <submittedName>
        <fullName evidence="1">Uncharacterized protein</fullName>
    </submittedName>
</protein>
<dbReference type="EMBL" id="JBHTLS010000057">
    <property type="protein sequence ID" value="MFD1104080.1"/>
    <property type="molecule type" value="Genomic_DNA"/>
</dbReference>
<keyword evidence="2" id="KW-1185">Reference proteome</keyword>
<evidence type="ECO:0000313" key="2">
    <source>
        <dbReference type="Proteomes" id="UP001597203"/>
    </source>
</evidence>
<sequence length="84" mass="9319">MSLYAEAAYFDNEPVQHCADRDEAARIDRKRLAAKLKEAERLAKMPGVNPALTRAQVPQFQAGLDAILSLPKLRRQLKSLNGDG</sequence>
<gene>
    <name evidence="1" type="ORF">ACFQ24_04115</name>
</gene>
<organism evidence="1 2">
    <name type="scientific">Sphingobium olei</name>
    <dbReference type="NCBI Taxonomy" id="420955"/>
    <lineage>
        <taxon>Bacteria</taxon>
        <taxon>Pseudomonadati</taxon>
        <taxon>Pseudomonadota</taxon>
        <taxon>Alphaproteobacteria</taxon>
        <taxon>Sphingomonadales</taxon>
        <taxon>Sphingomonadaceae</taxon>
        <taxon>Sphingobium</taxon>
    </lineage>
</organism>
<evidence type="ECO:0000313" key="1">
    <source>
        <dbReference type="EMBL" id="MFD1104080.1"/>
    </source>
</evidence>
<name>A0ABW3NZ11_9SPHN</name>
<accession>A0ABW3NZ11</accession>
<comment type="caution">
    <text evidence="1">The sequence shown here is derived from an EMBL/GenBank/DDBJ whole genome shotgun (WGS) entry which is preliminary data.</text>
</comment>
<dbReference type="Proteomes" id="UP001597203">
    <property type="component" value="Unassembled WGS sequence"/>
</dbReference>